<evidence type="ECO:0000256" key="4">
    <source>
        <dbReference type="ARBA" id="ARBA00023098"/>
    </source>
</evidence>
<dbReference type="EMBL" id="JACCAU010000001">
    <property type="protein sequence ID" value="NYH17515.1"/>
    <property type="molecule type" value="Genomic_DNA"/>
</dbReference>
<keyword evidence="4 6" id="KW-0443">Lipid metabolism</keyword>
<evidence type="ECO:0000256" key="5">
    <source>
        <dbReference type="ARBA" id="ARBA00023136"/>
    </source>
</evidence>
<dbReference type="SUPFAM" id="SSF52151">
    <property type="entry name" value="FabD/lysophospholipase-like"/>
    <property type="match status" value="1"/>
</dbReference>
<evidence type="ECO:0000313" key="9">
    <source>
        <dbReference type="Proteomes" id="UP000572540"/>
    </source>
</evidence>
<dbReference type="InterPro" id="IPR050301">
    <property type="entry name" value="NTE"/>
</dbReference>
<evidence type="ECO:0000256" key="6">
    <source>
        <dbReference type="PROSITE-ProRule" id="PRU01161"/>
    </source>
</evidence>
<keyword evidence="5" id="KW-0472">Membrane</keyword>
<dbReference type="GO" id="GO:0016787">
    <property type="term" value="F:hydrolase activity"/>
    <property type="evidence" value="ECO:0007669"/>
    <property type="project" value="UniProtKB-UniRule"/>
</dbReference>
<dbReference type="Gene3D" id="2.40.160.50">
    <property type="entry name" value="membrane protein fhac: a member of the omp85/tpsb transporter family"/>
    <property type="match status" value="1"/>
</dbReference>
<dbReference type="GO" id="GO:0019867">
    <property type="term" value="C:outer membrane"/>
    <property type="evidence" value="ECO:0007669"/>
    <property type="project" value="InterPro"/>
</dbReference>
<gene>
    <name evidence="8" type="ORF">GGD41_004743</name>
</gene>
<feature type="active site" description="Proton acceptor" evidence="6">
    <location>
        <position position="156"/>
    </location>
</feature>
<reference evidence="8 9" key="1">
    <citation type="submission" date="2020-07" db="EMBL/GenBank/DDBJ databases">
        <title>Exploring microbial biodiversity for novel pathways involved in the catabolism of aromatic compounds derived from lignin.</title>
        <authorList>
            <person name="Elkins J."/>
        </authorList>
    </citation>
    <scope>NUCLEOTIDE SEQUENCE [LARGE SCALE GENOMIC DNA]</scope>
    <source>
        <strain evidence="8 9">H2C3B</strain>
    </source>
</reference>
<comment type="caution">
    <text evidence="8">The sequence shown here is derived from an EMBL/GenBank/DDBJ whole genome shotgun (WGS) entry which is preliminary data.</text>
</comment>
<dbReference type="Pfam" id="PF01103">
    <property type="entry name" value="Omp85"/>
    <property type="match status" value="1"/>
</dbReference>
<dbReference type="PANTHER" id="PTHR14226">
    <property type="entry name" value="NEUROPATHY TARGET ESTERASE/SWISS CHEESE D.MELANOGASTER"/>
    <property type="match status" value="1"/>
</dbReference>
<comment type="subcellular location">
    <subcellularLocation>
        <location evidence="1">Membrane</location>
    </subcellularLocation>
</comment>
<evidence type="ECO:0000313" key="8">
    <source>
        <dbReference type="EMBL" id="NYH17515.1"/>
    </source>
</evidence>
<proteinExistence type="predicted"/>
<dbReference type="Proteomes" id="UP000572540">
    <property type="component" value="Unassembled WGS sequence"/>
</dbReference>
<keyword evidence="3 6" id="KW-0442">Lipid degradation</keyword>
<dbReference type="Gene3D" id="3.40.1090.10">
    <property type="entry name" value="Cytosolic phospholipase A2 catalytic domain"/>
    <property type="match status" value="2"/>
</dbReference>
<accession>A0A7Y9WAZ5</accession>
<feature type="active site" description="Nucleophile" evidence="6">
    <location>
        <position position="10"/>
    </location>
</feature>
<dbReference type="PANTHER" id="PTHR14226:SF29">
    <property type="entry name" value="NEUROPATHY TARGET ESTERASE SWS"/>
    <property type="match status" value="1"/>
</dbReference>
<feature type="short sequence motif" description="DGA/G" evidence="6">
    <location>
        <begin position="156"/>
        <end position="158"/>
    </location>
</feature>
<dbReference type="GO" id="GO:0016042">
    <property type="term" value="P:lipid catabolic process"/>
    <property type="evidence" value="ECO:0007669"/>
    <property type="project" value="UniProtKB-UniRule"/>
</dbReference>
<sequence length="697" mass="74334">MPIDCIAGTSMGAVICGLYASGMSAAAIEKALAGVDLTDVAFDREARVDQPQAVRKDNLDYPVSLPLGFGSDGVRSASGLIQGNRLLALLQQHTGRLPGDVNFDDLPVPFRAVATDIETGDKIVLRRGSLPQAIRASMAVPGLFAPVVLEGRTLVDGGIADNLPVDVAKQMGADIVIAVDIGTPLKRANQLTSMASVTQQVIGALISQNVRSQRANLGAADILLRPDLSGLAFTDFADAGRGIAAGAVAVDSSQVQISALSLTPQAWTAYLAGRNEHAFLPEGTKVDRVEVVANGRVPASRVRQALRTKPGDAYDPRTIEQDLAALNSTSDFENVADSLTGTDGDRVLRVTANSKSWGPNFLLFGLGLQSNFSGDGAFALRVGHRMPWITQSGLEWRNDAVLGSRDLMLKTELRQPPFSQDGLYLAPFASIKRNLLDVYDDDQPDGAPPMMKLRQQEFRVGLNAGLPLGKLGEIRAGIARVHTSSTLMTAAPTVMVSLDGDDSVSVPIAPDSSSETVGRVEFEIDQLDDVLFPRHGYYVDGYAEMALDQSEGRYNTAHIRALWAESFGRHSLNAAFETGGQFGNKDVGRYTFDLGGFQHLAAYAQNQFSGNYVMYGRLTYLAQLKHFNSGPIRGTFAGASLEAGNVWNSSSAFARGPWRASASAFLGATTSFGPVYLGVAMAPGGARNVYFQLGNQF</sequence>
<evidence type="ECO:0000256" key="2">
    <source>
        <dbReference type="ARBA" id="ARBA00022801"/>
    </source>
</evidence>
<feature type="domain" description="PNPLA" evidence="7">
    <location>
        <begin position="1"/>
        <end position="169"/>
    </location>
</feature>
<evidence type="ECO:0000256" key="1">
    <source>
        <dbReference type="ARBA" id="ARBA00004370"/>
    </source>
</evidence>
<dbReference type="InterPro" id="IPR000184">
    <property type="entry name" value="Bac_surfAg_D15"/>
</dbReference>
<evidence type="ECO:0000259" key="7">
    <source>
        <dbReference type="PROSITE" id="PS51635"/>
    </source>
</evidence>
<feature type="short sequence motif" description="GXSXG" evidence="6">
    <location>
        <begin position="8"/>
        <end position="12"/>
    </location>
</feature>
<dbReference type="AlphaFoldDB" id="A0A7Y9WAZ5"/>
<evidence type="ECO:0000256" key="3">
    <source>
        <dbReference type="ARBA" id="ARBA00022963"/>
    </source>
</evidence>
<dbReference type="PROSITE" id="PS51635">
    <property type="entry name" value="PNPLA"/>
    <property type="match status" value="1"/>
</dbReference>
<dbReference type="InterPro" id="IPR002641">
    <property type="entry name" value="PNPLA_dom"/>
</dbReference>
<dbReference type="Pfam" id="PF01734">
    <property type="entry name" value="Patatin"/>
    <property type="match status" value="1"/>
</dbReference>
<comment type="caution">
    <text evidence="6">Lacks conserved residue(s) required for the propagation of feature annotation.</text>
</comment>
<name>A0A7Y9WAZ5_9BURK</name>
<dbReference type="InterPro" id="IPR016035">
    <property type="entry name" value="Acyl_Trfase/lysoPLipase"/>
</dbReference>
<dbReference type="Gene3D" id="3.10.20.310">
    <property type="entry name" value="membrane protein fhac"/>
    <property type="match status" value="1"/>
</dbReference>
<organism evidence="8 9">
    <name type="scientific">Paraburkholderia bryophila</name>
    <dbReference type="NCBI Taxonomy" id="420952"/>
    <lineage>
        <taxon>Bacteria</taxon>
        <taxon>Pseudomonadati</taxon>
        <taxon>Pseudomonadota</taxon>
        <taxon>Betaproteobacteria</taxon>
        <taxon>Burkholderiales</taxon>
        <taxon>Burkholderiaceae</taxon>
        <taxon>Paraburkholderia</taxon>
    </lineage>
</organism>
<keyword evidence="2 6" id="KW-0378">Hydrolase</keyword>
<protein>
    <submittedName>
        <fullName evidence="8">NTE family protein</fullName>
    </submittedName>
</protein>